<feature type="region of interest" description="Disordered" evidence="15">
    <location>
        <begin position="1771"/>
        <end position="1793"/>
    </location>
</feature>
<dbReference type="GO" id="GO:0070063">
    <property type="term" value="F:RNA polymerase binding"/>
    <property type="evidence" value="ECO:0007669"/>
    <property type="project" value="InterPro"/>
</dbReference>
<keyword evidence="11" id="KW-0238">DNA-binding</keyword>
<dbReference type="InterPro" id="IPR042217">
    <property type="entry name" value="T4SS_VirB10/TrbI"/>
</dbReference>
<dbReference type="InterPro" id="IPR007430">
    <property type="entry name" value="VirB8"/>
</dbReference>
<evidence type="ECO:0000256" key="3">
    <source>
        <dbReference type="ARBA" id="ARBA00008213"/>
    </source>
</evidence>
<dbReference type="NCBIfam" id="TIGR02937">
    <property type="entry name" value="sigma70-ECF"/>
    <property type="match status" value="1"/>
</dbReference>
<dbReference type="GO" id="GO:0032784">
    <property type="term" value="P:regulation of DNA-templated transcription elongation"/>
    <property type="evidence" value="ECO:0007669"/>
    <property type="project" value="InterPro"/>
</dbReference>
<accession>A0A818Z2D8</accession>
<dbReference type="InterPro" id="IPR003688">
    <property type="entry name" value="TraG/VirD4"/>
</dbReference>
<dbReference type="Pfam" id="PF02534">
    <property type="entry name" value="T4SS-DNA_transf"/>
    <property type="match status" value="1"/>
</dbReference>
<dbReference type="Pfam" id="PF00437">
    <property type="entry name" value="T2SSE"/>
    <property type="match status" value="1"/>
</dbReference>
<evidence type="ECO:0000256" key="1">
    <source>
        <dbReference type="ARBA" id="ARBA00004167"/>
    </source>
</evidence>
<dbReference type="InterPro" id="IPR006359">
    <property type="entry name" value="Tscrpt_elong_fac_GreA"/>
</dbReference>
<protein>
    <recommendedName>
        <fullName evidence="5">Transcription elongation factor GreA</fullName>
    </recommendedName>
    <alternativeName>
        <fullName evidence="14">Transcript cleavage factor GreA</fullName>
    </alternativeName>
</protein>
<dbReference type="InterPro" id="IPR036805">
    <property type="entry name" value="Tscrpt_elong_fac_GreA/B_N_sf"/>
</dbReference>
<dbReference type="PANTHER" id="PTHR37937">
    <property type="entry name" value="CONJUGATIVE TRANSFER: DNA TRANSPORT"/>
    <property type="match status" value="1"/>
</dbReference>
<dbReference type="InterPro" id="IPR027417">
    <property type="entry name" value="P-loop_NTPase"/>
</dbReference>
<evidence type="ECO:0000256" key="14">
    <source>
        <dbReference type="ARBA" id="ARBA00030776"/>
    </source>
</evidence>
<evidence type="ECO:0000313" key="19">
    <source>
        <dbReference type="Proteomes" id="UP000663842"/>
    </source>
</evidence>
<dbReference type="InterPro" id="IPR013325">
    <property type="entry name" value="RNA_pol_sigma_r2"/>
</dbReference>
<dbReference type="InterPro" id="IPR000943">
    <property type="entry name" value="RNA_pol_sigma70"/>
</dbReference>
<dbReference type="NCBIfam" id="TIGR01462">
    <property type="entry name" value="greA"/>
    <property type="match status" value="1"/>
</dbReference>
<dbReference type="NCBIfam" id="NF005143">
    <property type="entry name" value="PRK06596.1"/>
    <property type="match status" value="1"/>
</dbReference>
<keyword evidence="7 16" id="KW-0812">Transmembrane</keyword>
<evidence type="ECO:0000256" key="9">
    <source>
        <dbReference type="ARBA" id="ARBA00023015"/>
    </source>
</evidence>
<evidence type="ECO:0000259" key="17">
    <source>
        <dbReference type="PROSITE" id="PS00715"/>
    </source>
</evidence>
<dbReference type="CDD" id="cd01130">
    <property type="entry name" value="VirB11-like_ATPase"/>
    <property type="match status" value="1"/>
</dbReference>
<dbReference type="InterPro" id="IPR001437">
    <property type="entry name" value="Tscrpt_elong_fac_GreA/B_C"/>
</dbReference>
<dbReference type="Gene3D" id="3.40.50.300">
    <property type="entry name" value="P-loop containing nucleotide triphosphate hydrolases"/>
    <property type="match status" value="2"/>
</dbReference>
<comment type="caution">
    <text evidence="18">The sequence shown here is derived from an EMBL/GenBank/DDBJ whole genome shotgun (WGS) entry which is preliminary data.</text>
</comment>
<evidence type="ECO:0000256" key="15">
    <source>
        <dbReference type="SAM" id="MobiDB-lite"/>
    </source>
</evidence>
<feature type="transmembrane region" description="Helical" evidence="16">
    <location>
        <begin position="1364"/>
        <end position="1382"/>
    </location>
</feature>
<dbReference type="Gene3D" id="3.30.450.90">
    <property type="match status" value="1"/>
</dbReference>
<evidence type="ECO:0000256" key="4">
    <source>
        <dbReference type="ARBA" id="ARBA00008806"/>
    </source>
</evidence>
<dbReference type="Pfam" id="PF03524">
    <property type="entry name" value="CagX"/>
    <property type="match status" value="1"/>
</dbReference>
<dbReference type="NCBIfam" id="NF001261">
    <property type="entry name" value="PRK00226.1-2"/>
    <property type="match status" value="1"/>
</dbReference>
<dbReference type="SUPFAM" id="SSF52540">
    <property type="entry name" value="P-loop containing nucleoside triphosphate hydrolases"/>
    <property type="match status" value="2"/>
</dbReference>
<dbReference type="Gene3D" id="3.10.50.30">
    <property type="entry name" value="Transcription elongation factor, GreA/GreB, C-terminal domain"/>
    <property type="match status" value="1"/>
</dbReference>
<dbReference type="InterPro" id="IPR018151">
    <property type="entry name" value="TF_GreA/GreB_CS"/>
</dbReference>
<keyword evidence="6" id="KW-1003">Cell membrane</keyword>
<dbReference type="CDD" id="cd01127">
    <property type="entry name" value="TrwB_TraG_TraD_VirD4"/>
    <property type="match status" value="1"/>
</dbReference>
<dbReference type="Gene3D" id="1.20.140.160">
    <property type="match status" value="1"/>
</dbReference>
<dbReference type="HAMAP" id="MF_00105">
    <property type="entry name" value="GreA_GreB"/>
    <property type="match status" value="1"/>
</dbReference>
<dbReference type="CDD" id="cd16429">
    <property type="entry name" value="VirB10"/>
    <property type="match status" value="1"/>
</dbReference>
<keyword evidence="12 16" id="KW-0472">Membrane</keyword>
<dbReference type="InterPro" id="IPR007627">
    <property type="entry name" value="RNA_pol_sigma70_r2"/>
</dbReference>
<keyword evidence="8 16" id="KW-1133">Transmembrane helix</keyword>
<feature type="domain" description="RNA polymerase sigma-70" evidence="17">
    <location>
        <begin position="218"/>
        <end position="231"/>
    </location>
</feature>
<dbReference type="InterPro" id="IPR014284">
    <property type="entry name" value="RNA_pol_sigma-70_dom"/>
</dbReference>
<feature type="transmembrane region" description="Helical" evidence="16">
    <location>
        <begin position="1327"/>
        <end position="1344"/>
    </location>
</feature>
<comment type="similarity">
    <text evidence="3">Belongs to the GreA/GreB family.</text>
</comment>
<evidence type="ECO:0000256" key="2">
    <source>
        <dbReference type="ARBA" id="ARBA00004651"/>
    </source>
</evidence>
<feature type="region of interest" description="Disordered" evidence="15">
    <location>
        <begin position="669"/>
        <end position="707"/>
    </location>
</feature>
<evidence type="ECO:0000256" key="12">
    <source>
        <dbReference type="ARBA" id="ARBA00023136"/>
    </source>
</evidence>
<evidence type="ECO:0000256" key="10">
    <source>
        <dbReference type="ARBA" id="ARBA00023082"/>
    </source>
</evidence>
<dbReference type="InterPro" id="IPR010258">
    <property type="entry name" value="Conjugal_tfr_TrbG/VirB9/CagX"/>
</dbReference>
<dbReference type="InterPro" id="IPR028624">
    <property type="entry name" value="Tscrpt_elong_fac_GreA/B"/>
</dbReference>
<dbReference type="PANTHER" id="PTHR37937:SF1">
    <property type="entry name" value="CONJUGATIVE TRANSFER: DNA TRANSPORT"/>
    <property type="match status" value="1"/>
</dbReference>
<keyword evidence="9" id="KW-0805">Transcription regulation</keyword>
<dbReference type="Pfam" id="PF03449">
    <property type="entry name" value="GreA_GreB_N"/>
    <property type="match status" value="1"/>
</dbReference>
<dbReference type="InterPro" id="IPR005498">
    <property type="entry name" value="T4SS_VirB10/TraB/TrbI"/>
</dbReference>
<feature type="transmembrane region" description="Helical" evidence="16">
    <location>
        <begin position="1298"/>
        <end position="1320"/>
    </location>
</feature>
<dbReference type="PRINTS" id="PR00046">
    <property type="entry name" value="SIGMA70FCT"/>
</dbReference>
<dbReference type="Gene3D" id="1.10.287.180">
    <property type="entry name" value="Transcription elongation factor, GreA/GreB, N-terminal domain"/>
    <property type="match status" value="1"/>
</dbReference>
<name>A0A818Z2D8_9BILA</name>
<dbReference type="Pfam" id="PF04542">
    <property type="entry name" value="Sigma70_r2"/>
    <property type="match status" value="1"/>
</dbReference>
<dbReference type="GO" id="GO:0005886">
    <property type="term" value="C:plasma membrane"/>
    <property type="evidence" value="ECO:0007669"/>
    <property type="project" value="UniProtKB-SubCell"/>
</dbReference>
<dbReference type="Pfam" id="PF04335">
    <property type="entry name" value="VirB8"/>
    <property type="match status" value="1"/>
</dbReference>
<feature type="compositionally biased region" description="Pro residues" evidence="15">
    <location>
        <begin position="680"/>
        <end position="701"/>
    </location>
</feature>
<proteinExistence type="inferred from homology"/>
<dbReference type="GO" id="GO:0003677">
    <property type="term" value="F:DNA binding"/>
    <property type="evidence" value="ECO:0007669"/>
    <property type="project" value="UniProtKB-KW"/>
</dbReference>
<sequence>MVKFPITKKGFELLEKEIKHLKHIERPSIIEAISTAREFGDLSENAEYHAAREKQSFVEGRILDLEDKLSRADIINTSKLSRESVKFGATVKLMDDDTEEEATYVIVGEYEADITKKRVSIQSPIAKGLIGKAVGDVVEVLKMSVQNLPIISSGSGFNKYLQEINNIPSLSKEEEFLLAKNYLENNDLEAAHKLVSSHLKLVVKIAMKYKNYGLPVPELVSEGNIGLMQAVKKYDPELGFRLSTYAMWWIKASIQEYVLKSWSLVKIGTTSAQKKLFFSLGKIKHRIVNSYARAINDQDYQEMADELGVSVKEVVEMDQRMSGPDISLNRSASYDDEGAEAIEFLPEQKPNQELSLLKKQDMQNKKLVLAEAMQVLNDREVKILKARKLSYSPETLDSLSIDDTTGMAKVVNPINSSVLSGNDSLAQYFIKRYVISRETYNPVDFETEAMKTVRLLSSSSIYWSYRGYLKSNEVNPTIKYGQKNTTFLIVKSWSKLDAKKFMLRFSVNETAGNRMVFNKIAVVEFDYLPMELTDTDRDTNPIGFQVTGYRAGIYDDSDDLSLTTDSRIKTYIYSPNEVYLLVLHYGFQSHIEFAKNETIETITLGESFAWKLTPLGNKLFIKPMEKNIRTNMTIITNKRTYQFDIVAKELEDGKPVDAPVPENVVKPIQVSSDNAVPAIPNLPSPPKLETPTTPPPPPPPASSDVVAPSPLSKQEAVLPQTDTAKDLNPVVSNPTLPFDTRSQSDDAKKKLEQKRKSTIVLIAGAPRPKSPEQIEQETDFKIRGDMHLVLGRGKMLDAIIESAINTDFGGEIRAIISRDGSRVFGVYNTGISGAYGRIAIEWTRIDLSSGYTINFGGTGMDTLGRKGQQGRVDNKFKERFGNAILRSAFNITLASTLDTIVKPVTSTASASNQSAAASAAANNANTIFAQTGVAPAAKFAQICATVPTAITDKTSTLFTTINTACTTAQGAATDDQRLASLMSTITTASTTSAQTSTASTRPSQAQTASIQAFKDISDVAKEMLTKQKFDPTITIDQALETYLLPFKNIFDEDGVNELMINKPGEVWVEKAGDLRMEPLPEVDIDHLLGLGRLIAQSTDQVVFPPAVEPNIAAFAIRKGSTMHLSLDQYAEMGAFSNTSTQGLVDENNPILRNYLKEGKTKEFIRHAVLCKKNIIISGGTSTGKTTFTNAALGEIPTHERLITVEDAREVILHMHPNRVHLLASKGGQGRAKVTTQDLIEACLRLRPDRIIVILGLSLHADAPAMALEQLKLMVMQAGLGYGGINMDFGAIMRKARTIFGHLVIHPFVLFCTLWINGLFISFSTNEFGIIGLDSTAVLLTYKWTYWLINSWSQLSFEAYDYLKLKLLLAIVVPEMIVGVYYVKNFKRIKALQFFLPKESVYGSADWASQTDIERANLRAKQGMLLGQDDVGYFVADGFQHSLLFAPTGSGKGVGFVIPNLLFWDHSVVVHDIKLENHMLASGWRAKMGQIVRVWEPSNPDGITHCYNPIDWVSSKPGQMVDDVQKISNLIMPEKDFWNNEARKLWANPLIDAATASSDFNIMEFKKVKTTVFVGLTPDNIQRLQRLMQIFYQQATEFLSRKIPNEKDEPYGVMFLMDEFPTLGKMEQFKAGIAYFRGYRVRLFLIIQDTQQLKGTYEKAGMNSFLSNSTYRITFAANNYETANLISQLCGNKTVEQSSFNKPLFFDLNISTRTQSVSKVQRALLLPQEVIQLPRDEQIILIESFPPIKSKKIKYFEDKFFTTRLLPPTFIPTQAPYDPKGNANVKKAESESAE</sequence>
<dbReference type="InterPro" id="IPR032710">
    <property type="entry name" value="NTF2-like_dom_sf"/>
</dbReference>
<dbReference type="EMBL" id="CAJOBF010000171">
    <property type="protein sequence ID" value="CAF3764689.1"/>
    <property type="molecule type" value="Genomic_DNA"/>
</dbReference>
<keyword evidence="13" id="KW-0804">Transcription</keyword>
<dbReference type="SUPFAM" id="SSF54427">
    <property type="entry name" value="NTF2-like"/>
    <property type="match status" value="1"/>
</dbReference>
<dbReference type="PROSITE" id="PS00829">
    <property type="entry name" value="GREAB_1"/>
    <property type="match status" value="1"/>
</dbReference>
<evidence type="ECO:0000256" key="5">
    <source>
        <dbReference type="ARBA" id="ARBA00013729"/>
    </source>
</evidence>
<evidence type="ECO:0000256" key="11">
    <source>
        <dbReference type="ARBA" id="ARBA00023125"/>
    </source>
</evidence>
<dbReference type="InterPro" id="IPR036953">
    <property type="entry name" value="GreA/GreB_C_sf"/>
</dbReference>
<evidence type="ECO:0000256" key="6">
    <source>
        <dbReference type="ARBA" id="ARBA00022475"/>
    </source>
</evidence>
<comment type="similarity">
    <text evidence="4">Belongs to the VirD4/TraG family.</text>
</comment>
<dbReference type="Pfam" id="PF03743">
    <property type="entry name" value="TrbI"/>
    <property type="match status" value="1"/>
</dbReference>
<dbReference type="NCBIfam" id="NF001263">
    <property type="entry name" value="PRK00226.1-4"/>
    <property type="match status" value="1"/>
</dbReference>
<dbReference type="FunFam" id="1.10.287.180:FF:000001">
    <property type="entry name" value="Transcription elongation factor GreA"/>
    <property type="match status" value="1"/>
</dbReference>
<dbReference type="InterPro" id="IPR022691">
    <property type="entry name" value="Tscrpt_elong_fac_GreA/B_N"/>
</dbReference>
<evidence type="ECO:0000256" key="13">
    <source>
        <dbReference type="ARBA" id="ARBA00023163"/>
    </source>
</evidence>
<dbReference type="InterPro" id="IPR051539">
    <property type="entry name" value="T4SS-coupling_protein"/>
</dbReference>
<dbReference type="NCBIfam" id="NF001264">
    <property type="entry name" value="PRK00226.1-5"/>
    <property type="match status" value="1"/>
</dbReference>
<evidence type="ECO:0000256" key="16">
    <source>
        <dbReference type="SAM" id="Phobius"/>
    </source>
</evidence>
<dbReference type="SUPFAM" id="SSF54534">
    <property type="entry name" value="FKBP-like"/>
    <property type="match status" value="1"/>
</dbReference>
<dbReference type="PROSITE" id="PS00830">
    <property type="entry name" value="GREAB_2"/>
    <property type="match status" value="1"/>
</dbReference>
<dbReference type="CDD" id="cd16424">
    <property type="entry name" value="VirB8"/>
    <property type="match status" value="1"/>
</dbReference>
<dbReference type="PROSITE" id="PS00715">
    <property type="entry name" value="SIGMA70_1"/>
    <property type="match status" value="1"/>
</dbReference>
<dbReference type="GO" id="GO:0016987">
    <property type="term" value="F:sigma factor activity"/>
    <property type="evidence" value="ECO:0007669"/>
    <property type="project" value="UniProtKB-KW"/>
</dbReference>
<evidence type="ECO:0000256" key="8">
    <source>
        <dbReference type="ARBA" id="ARBA00022989"/>
    </source>
</evidence>
<dbReference type="GO" id="GO:0006352">
    <property type="term" value="P:DNA-templated transcription initiation"/>
    <property type="evidence" value="ECO:0007669"/>
    <property type="project" value="InterPro"/>
</dbReference>
<evidence type="ECO:0000256" key="7">
    <source>
        <dbReference type="ARBA" id="ARBA00022692"/>
    </source>
</evidence>
<dbReference type="Pfam" id="PF01272">
    <property type="entry name" value="GreA_GreB"/>
    <property type="match status" value="1"/>
</dbReference>
<keyword evidence="10" id="KW-0731">Sigma factor</keyword>
<dbReference type="Proteomes" id="UP000663842">
    <property type="component" value="Unassembled WGS sequence"/>
</dbReference>
<comment type="subcellular location">
    <subcellularLocation>
        <location evidence="2">Cell membrane</location>
        <topology evidence="2">Multi-pass membrane protein</topology>
    </subcellularLocation>
    <subcellularLocation>
        <location evidence="1">Membrane</location>
        <topology evidence="1">Single-pass membrane protein</topology>
    </subcellularLocation>
</comment>
<dbReference type="Gene3D" id="1.10.601.10">
    <property type="entry name" value="RNA Polymerase Primary Sigma Factor"/>
    <property type="match status" value="1"/>
</dbReference>
<dbReference type="Gene3D" id="3.10.450.230">
    <property type="entry name" value="VirB8 protein"/>
    <property type="match status" value="1"/>
</dbReference>
<dbReference type="InterPro" id="IPR001482">
    <property type="entry name" value="T2SS/T4SS_dom"/>
</dbReference>
<reference evidence="18" key="1">
    <citation type="submission" date="2021-02" db="EMBL/GenBank/DDBJ databases">
        <authorList>
            <person name="Nowell W R."/>
        </authorList>
    </citation>
    <scope>NUCLEOTIDE SEQUENCE</scope>
</reference>
<gene>
    <name evidence="18" type="ORF">UXM345_LOCUS2771</name>
</gene>
<organism evidence="18 19">
    <name type="scientific">Rotaria magnacalcarata</name>
    <dbReference type="NCBI Taxonomy" id="392030"/>
    <lineage>
        <taxon>Eukaryota</taxon>
        <taxon>Metazoa</taxon>
        <taxon>Spiralia</taxon>
        <taxon>Gnathifera</taxon>
        <taxon>Rotifera</taxon>
        <taxon>Eurotatoria</taxon>
        <taxon>Bdelloidea</taxon>
        <taxon>Philodinida</taxon>
        <taxon>Philodinidae</taxon>
        <taxon>Rotaria</taxon>
    </lineage>
</organism>
<dbReference type="SUPFAM" id="SSF88946">
    <property type="entry name" value="Sigma2 domain of RNA polymerase sigma factors"/>
    <property type="match status" value="1"/>
</dbReference>
<evidence type="ECO:0000313" key="18">
    <source>
        <dbReference type="EMBL" id="CAF3764689.1"/>
    </source>
</evidence>
<dbReference type="Gene3D" id="2.40.128.260">
    <property type="entry name" value="Type IV secretion system, VirB10/TraB/TrbI"/>
    <property type="match status" value="1"/>
</dbReference>
<feature type="region of interest" description="Disordered" evidence="15">
    <location>
        <begin position="719"/>
        <end position="752"/>
    </location>
</feature>
<dbReference type="SUPFAM" id="SSF46557">
    <property type="entry name" value="GreA transcript cleavage protein, N-terminal domain"/>
    <property type="match status" value="1"/>
</dbReference>